<dbReference type="SUPFAM" id="SSF50017">
    <property type="entry name" value="gp9"/>
    <property type="match status" value="1"/>
</dbReference>
<proteinExistence type="predicted"/>
<reference evidence="1" key="1">
    <citation type="journal article" date="2014" name="Front. Microbiol.">
        <title>High frequency of phylogenetically diverse reductive dehalogenase-homologous genes in deep subseafloor sedimentary metagenomes.</title>
        <authorList>
            <person name="Kawai M."/>
            <person name="Futagami T."/>
            <person name="Toyoda A."/>
            <person name="Takaki Y."/>
            <person name="Nishi S."/>
            <person name="Hori S."/>
            <person name="Arai W."/>
            <person name="Tsubouchi T."/>
            <person name="Morono Y."/>
            <person name="Uchiyama I."/>
            <person name="Ito T."/>
            <person name="Fujiyama A."/>
            <person name="Inagaki F."/>
            <person name="Takami H."/>
        </authorList>
    </citation>
    <scope>NUCLEOTIDE SEQUENCE</scope>
    <source>
        <strain evidence="1">Expedition CK06-06</strain>
    </source>
</reference>
<evidence type="ECO:0000313" key="1">
    <source>
        <dbReference type="EMBL" id="GAF88630.1"/>
    </source>
</evidence>
<accession>X0UJF5</accession>
<dbReference type="AlphaFoldDB" id="X0UJF5"/>
<dbReference type="InterPro" id="IPR036240">
    <property type="entry name" value="Gp9-like_sf"/>
</dbReference>
<comment type="caution">
    <text evidence="1">The sequence shown here is derived from an EMBL/GenBank/DDBJ whole genome shotgun (WGS) entry which is preliminary data.</text>
</comment>
<name>X0UJF5_9ZZZZ</name>
<dbReference type="EMBL" id="BARS01012643">
    <property type="protein sequence ID" value="GAF88630.1"/>
    <property type="molecule type" value="Genomic_DNA"/>
</dbReference>
<gene>
    <name evidence="1" type="ORF">S01H1_22412</name>
</gene>
<protein>
    <submittedName>
        <fullName evidence="1">Uncharacterized protein</fullName>
    </submittedName>
</protein>
<feature type="non-terminal residue" evidence="1">
    <location>
        <position position="164"/>
    </location>
</feature>
<organism evidence="1">
    <name type="scientific">marine sediment metagenome</name>
    <dbReference type="NCBI Taxonomy" id="412755"/>
    <lineage>
        <taxon>unclassified sequences</taxon>
        <taxon>metagenomes</taxon>
        <taxon>ecological metagenomes</taxon>
    </lineage>
</organism>
<sequence>MAQEVINVGAAANDRAGDTWRNAMIKSNSNFTELFGSILDSRVIVKSSLDLAGSLDSTKEYFIDGVVDMGSQSIEVPVGGLNLSGYNFDVSKLVSTASSYTMFTSPAGGSGDVIGKDYAIEVSGSASKVYDIKDATGSNAFEFARINYNNCTSLGVIDGYRQGL</sequence>